<dbReference type="EMBL" id="JACMSC010000015">
    <property type="protein sequence ID" value="KAG6486329.1"/>
    <property type="molecule type" value="Genomic_DNA"/>
</dbReference>
<evidence type="ECO:0000256" key="3">
    <source>
        <dbReference type="ARBA" id="ARBA00022723"/>
    </source>
</evidence>
<dbReference type="PANTHER" id="PTHR36044:SF1">
    <property type="entry name" value="HEME BINDING PROTEIN"/>
    <property type="match status" value="1"/>
</dbReference>
<evidence type="ECO:0000259" key="8">
    <source>
        <dbReference type="SMART" id="SM00887"/>
    </source>
</evidence>
<comment type="caution">
    <text evidence="9">The sequence shown here is derived from an EMBL/GenBank/DDBJ whole genome shotgun (WGS) entry which is preliminary data.</text>
</comment>
<evidence type="ECO:0000313" key="9">
    <source>
        <dbReference type="EMBL" id="KAG6486329.1"/>
    </source>
</evidence>
<keyword evidence="6" id="KW-0472">Membrane</keyword>
<keyword evidence="4" id="KW-0249">Electron transport</keyword>
<evidence type="ECO:0000256" key="2">
    <source>
        <dbReference type="ARBA" id="ARBA00022617"/>
    </source>
</evidence>
<dbReference type="GO" id="GO:0046872">
    <property type="term" value="F:metal ion binding"/>
    <property type="evidence" value="ECO:0007669"/>
    <property type="project" value="UniProtKB-KW"/>
</dbReference>
<evidence type="ECO:0000256" key="6">
    <source>
        <dbReference type="SAM" id="Phobius"/>
    </source>
</evidence>
<evidence type="ECO:0000313" key="10">
    <source>
        <dbReference type="Proteomes" id="UP000734854"/>
    </source>
</evidence>
<evidence type="ECO:0000256" key="1">
    <source>
        <dbReference type="ARBA" id="ARBA00022448"/>
    </source>
</evidence>
<keyword evidence="10" id="KW-1185">Reference proteome</keyword>
<keyword evidence="1" id="KW-0813">Transport</keyword>
<feature type="transmembrane region" description="Helical" evidence="6">
    <location>
        <begin position="349"/>
        <end position="368"/>
    </location>
</feature>
<feature type="signal peptide" evidence="7">
    <location>
        <begin position="1"/>
        <end position="20"/>
    </location>
</feature>
<gene>
    <name evidence="9" type="ORF">ZIOFF_054899</name>
</gene>
<keyword evidence="6" id="KW-0812">Transmembrane</keyword>
<keyword evidence="6" id="KW-1133">Transmembrane helix</keyword>
<dbReference type="AlphaFoldDB" id="A0A8J5FAI6"/>
<dbReference type="GO" id="GO:0020037">
    <property type="term" value="F:heme binding"/>
    <property type="evidence" value="ECO:0007669"/>
    <property type="project" value="InterPro"/>
</dbReference>
<name>A0A8J5FAI6_ZINOF</name>
<keyword evidence="3" id="KW-0479">Metal-binding</keyword>
<proteinExistence type="predicted"/>
<accession>A0A8J5FAI6</accession>
<dbReference type="SMART" id="SM00887">
    <property type="entry name" value="EB_dh"/>
    <property type="match status" value="1"/>
</dbReference>
<dbReference type="InterPro" id="IPR019020">
    <property type="entry name" value="Cyt-c552/DMSO_Rdtase_haem-bd"/>
</dbReference>
<sequence>MIRKLRLLLLLLALVALTLTSRIRLGCAHEHHGEGEEEEKDEDEDESSCEAKPDIHLVAGYRPGTVTIDGRSDDWAGVDGPLLPLLPALDFDEDEAYGGGKMTVKAVHDGQNVYFMLQVAGEYAYSLDDDHKCPSVALMFQVGENATYKNMGGCSHMPGSCTDKNCHGHEVDIMHFSVGKAIPGRLYGSNLVDNSKGNGNDSFGHLVDVYAWNPHCRYLDGTGPPEDKSIGKNDWVGAWWHSSLVSHIGFIEEDSPYGKSGEQGTYLFEFSRPLRTMDRFQQDAQFTIGQTSKVAVAFWYPTDGKPWSKSQHFSASCNWLALDVAPASELSSVSPVSPRIGPSDAATSFALLLSVVSFCLTIFIGYWVSKTRPVPFTPIDSL</sequence>
<feature type="domain" description="Cytochrome c-552/DMSO reductase-like haem-binding" evidence="8">
    <location>
        <begin position="72"/>
        <end position="314"/>
    </location>
</feature>
<dbReference type="PANTHER" id="PTHR36044">
    <property type="entry name" value="HEME BINDING PROTEIN"/>
    <property type="match status" value="1"/>
</dbReference>
<evidence type="ECO:0000256" key="7">
    <source>
        <dbReference type="SAM" id="SignalP"/>
    </source>
</evidence>
<reference evidence="9 10" key="1">
    <citation type="submission" date="2020-08" db="EMBL/GenBank/DDBJ databases">
        <title>Plant Genome Project.</title>
        <authorList>
            <person name="Zhang R.-G."/>
        </authorList>
    </citation>
    <scope>NUCLEOTIDE SEQUENCE [LARGE SCALE GENOMIC DNA]</scope>
    <source>
        <tissue evidence="9">Rhizome</tissue>
    </source>
</reference>
<evidence type="ECO:0000256" key="5">
    <source>
        <dbReference type="ARBA" id="ARBA00023004"/>
    </source>
</evidence>
<keyword evidence="2" id="KW-0349">Heme</keyword>
<dbReference type="Pfam" id="PF09459">
    <property type="entry name" value="EB_dh"/>
    <property type="match status" value="1"/>
</dbReference>
<keyword evidence="7" id="KW-0732">Signal</keyword>
<protein>
    <recommendedName>
        <fullName evidence="8">Cytochrome c-552/DMSO reductase-like haem-binding domain-containing protein</fullName>
    </recommendedName>
</protein>
<dbReference type="Proteomes" id="UP000734854">
    <property type="component" value="Unassembled WGS sequence"/>
</dbReference>
<evidence type="ECO:0000256" key="4">
    <source>
        <dbReference type="ARBA" id="ARBA00022982"/>
    </source>
</evidence>
<keyword evidence="5" id="KW-0408">Iron</keyword>
<dbReference type="CDD" id="cd00241">
    <property type="entry name" value="DOMON_like"/>
    <property type="match status" value="1"/>
</dbReference>
<organism evidence="9 10">
    <name type="scientific">Zingiber officinale</name>
    <name type="common">Ginger</name>
    <name type="synonym">Amomum zingiber</name>
    <dbReference type="NCBI Taxonomy" id="94328"/>
    <lineage>
        <taxon>Eukaryota</taxon>
        <taxon>Viridiplantae</taxon>
        <taxon>Streptophyta</taxon>
        <taxon>Embryophyta</taxon>
        <taxon>Tracheophyta</taxon>
        <taxon>Spermatophyta</taxon>
        <taxon>Magnoliopsida</taxon>
        <taxon>Liliopsida</taxon>
        <taxon>Zingiberales</taxon>
        <taxon>Zingiberaceae</taxon>
        <taxon>Zingiber</taxon>
    </lineage>
</organism>
<feature type="chain" id="PRO_5035243810" description="Cytochrome c-552/DMSO reductase-like haem-binding domain-containing protein" evidence="7">
    <location>
        <begin position="21"/>
        <end position="382"/>
    </location>
</feature>